<name>A0AAD4W795_PRUDU</name>
<feature type="compositionally biased region" description="Basic and acidic residues" evidence="1">
    <location>
        <begin position="53"/>
        <end position="69"/>
    </location>
</feature>
<feature type="region of interest" description="Disordered" evidence="1">
    <location>
        <begin position="53"/>
        <end position="98"/>
    </location>
</feature>
<organism evidence="2 3">
    <name type="scientific">Prunus dulcis</name>
    <name type="common">Almond</name>
    <name type="synonym">Amygdalus dulcis</name>
    <dbReference type="NCBI Taxonomy" id="3755"/>
    <lineage>
        <taxon>Eukaryota</taxon>
        <taxon>Viridiplantae</taxon>
        <taxon>Streptophyta</taxon>
        <taxon>Embryophyta</taxon>
        <taxon>Tracheophyta</taxon>
        <taxon>Spermatophyta</taxon>
        <taxon>Magnoliopsida</taxon>
        <taxon>eudicotyledons</taxon>
        <taxon>Gunneridae</taxon>
        <taxon>Pentapetalae</taxon>
        <taxon>rosids</taxon>
        <taxon>fabids</taxon>
        <taxon>Rosales</taxon>
        <taxon>Rosaceae</taxon>
        <taxon>Amygdaloideae</taxon>
        <taxon>Amygdaleae</taxon>
        <taxon>Prunus</taxon>
    </lineage>
</organism>
<accession>A0AAD4W795</accession>
<dbReference type="AlphaFoldDB" id="A0AAD4W795"/>
<gene>
    <name evidence="2" type="ORF">L3X38_016979</name>
</gene>
<evidence type="ECO:0000313" key="2">
    <source>
        <dbReference type="EMBL" id="KAI5337708.1"/>
    </source>
</evidence>
<feature type="compositionally biased region" description="Basic and acidic residues" evidence="1">
    <location>
        <begin position="86"/>
        <end position="98"/>
    </location>
</feature>
<proteinExistence type="predicted"/>
<dbReference type="Proteomes" id="UP001054821">
    <property type="component" value="Chromosome 3"/>
</dbReference>
<comment type="caution">
    <text evidence="2">The sequence shown here is derived from an EMBL/GenBank/DDBJ whole genome shotgun (WGS) entry which is preliminary data.</text>
</comment>
<reference evidence="2 3" key="1">
    <citation type="journal article" date="2022" name="G3 (Bethesda)">
        <title>Whole-genome sequence and methylome profiling of the almond [Prunus dulcis (Mill.) D.A. Webb] cultivar 'Nonpareil'.</title>
        <authorList>
            <person name="D'Amico-Willman K.M."/>
            <person name="Ouma W.Z."/>
            <person name="Meulia T."/>
            <person name="Sideli G.M."/>
            <person name="Gradziel T.M."/>
            <person name="Fresnedo-Ramirez J."/>
        </authorList>
    </citation>
    <scope>NUCLEOTIDE SEQUENCE [LARGE SCALE GENOMIC DNA]</scope>
    <source>
        <strain evidence="2">Clone GOH B32 T37-40</strain>
    </source>
</reference>
<dbReference type="EMBL" id="JAJFAZ020000003">
    <property type="protein sequence ID" value="KAI5337708.1"/>
    <property type="molecule type" value="Genomic_DNA"/>
</dbReference>
<protein>
    <submittedName>
        <fullName evidence="2">Uncharacterized protein</fullName>
    </submittedName>
</protein>
<evidence type="ECO:0000256" key="1">
    <source>
        <dbReference type="SAM" id="MobiDB-lite"/>
    </source>
</evidence>
<evidence type="ECO:0000313" key="3">
    <source>
        <dbReference type="Proteomes" id="UP001054821"/>
    </source>
</evidence>
<keyword evidence="3" id="KW-1185">Reference proteome</keyword>
<sequence>MSQLLLRLRLLIDRQGLDNLAIRTTGQHRRTIGIAILPGPLAEWQVTRQLLPKEHKPSSPEDQPNRGRTEPISNAGLGQDPARTIHRSDPNLQTREKCPTTPDIVLHRGRGPCHSHTHLSIGIRVQMTYRQGPMPTVPLYLSQSRPKLVLQTGGRYD</sequence>